<reference evidence="6 7" key="1">
    <citation type="submission" date="2019-09" db="EMBL/GenBank/DDBJ databases">
        <title>A chromosome-level genome assembly of the Chinese tupelo Nyssa sinensis.</title>
        <authorList>
            <person name="Yang X."/>
            <person name="Kang M."/>
            <person name="Yang Y."/>
            <person name="Xiong H."/>
            <person name="Wang M."/>
            <person name="Zhang Z."/>
            <person name="Wang Z."/>
            <person name="Wu H."/>
            <person name="Ma T."/>
            <person name="Liu J."/>
            <person name="Xi Z."/>
        </authorList>
    </citation>
    <scope>NUCLEOTIDE SEQUENCE [LARGE SCALE GENOMIC DNA]</scope>
    <source>
        <strain evidence="6">J267</strain>
        <tissue evidence="6">Leaf</tissue>
    </source>
</reference>
<organism evidence="6 7">
    <name type="scientific">Nyssa sinensis</name>
    <dbReference type="NCBI Taxonomy" id="561372"/>
    <lineage>
        <taxon>Eukaryota</taxon>
        <taxon>Viridiplantae</taxon>
        <taxon>Streptophyta</taxon>
        <taxon>Embryophyta</taxon>
        <taxon>Tracheophyta</taxon>
        <taxon>Spermatophyta</taxon>
        <taxon>Magnoliopsida</taxon>
        <taxon>eudicotyledons</taxon>
        <taxon>Gunneridae</taxon>
        <taxon>Pentapetalae</taxon>
        <taxon>asterids</taxon>
        <taxon>Cornales</taxon>
        <taxon>Nyssaceae</taxon>
        <taxon>Nyssa</taxon>
    </lineage>
</organism>
<keyword evidence="3" id="KW-0156">Chromatin regulator</keyword>
<protein>
    <recommendedName>
        <fullName evidence="5">Histone deacetylase domain-containing protein</fullName>
    </recommendedName>
</protein>
<dbReference type="PRINTS" id="PR01270">
    <property type="entry name" value="HDASUPER"/>
</dbReference>
<dbReference type="GO" id="GO:0000118">
    <property type="term" value="C:histone deacetylase complex"/>
    <property type="evidence" value="ECO:0007669"/>
    <property type="project" value="TreeGrafter"/>
</dbReference>
<keyword evidence="2" id="KW-0678">Repressor</keyword>
<dbReference type="OrthoDB" id="424012at2759"/>
<dbReference type="PANTHER" id="PTHR10625">
    <property type="entry name" value="HISTONE DEACETYLASE HDAC1-RELATED"/>
    <property type="match status" value="1"/>
</dbReference>
<evidence type="ECO:0000313" key="6">
    <source>
        <dbReference type="EMBL" id="KAA8541032.1"/>
    </source>
</evidence>
<feature type="domain" description="Histone deacetylase" evidence="5">
    <location>
        <begin position="1"/>
        <end position="183"/>
    </location>
</feature>
<dbReference type="Proteomes" id="UP000325577">
    <property type="component" value="Linkage Group LG13"/>
</dbReference>
<dbReference type="GO" id="GO:0005737">
    <property type="term" value="C:cytoplasm"/>
    <property type="evidence" value="ECO:0007669"/>
    <property type="project" value="TreeGrafter"/>
</dbReference>
<dbReference type="Gene3D" id="3.40.800.20">
    <property type="entry name" value="Histone deacetylase domain"/>
    <property type="match status" value="1"/>
</dbReference>
<gene>
    <name evidence="6" type="ORF">F0562_024830</name>
</gene>
<dbReference type="Pfam" id="PF00850">
    <property type="entry name" value="Hist_deacetyl"/>
    <property type="match status" value="1"/>
</dbReference>
<evidence type="ECO:0000256" key="1">
    <source>
        <dbReference type="ARBA" id="ARBA00001947"/>
    </source>
</evidence>
<dbReference type="InterPro" id="IPR023696">
    <property type="entry name" value="Ureohydrolase_dom_sf"/>
</dbReference>
<keyword evidence="7" id="KW-1185">Reference proteome</keyword>
<dbReference type="SUPFAM" id="SSF52768">
    <property type="entry name" value="Arginase/deacetylase"/>
    <property type="match status" value="1"/>
</dbReference>
<dbReference type="EMBL" id="CM018036">
    <property type="protein sequence ID" value="KAA8541032.1"/>
    <property type="molecule type" value="Genomic_DNA"/>
</dbReference>
<dbReference type="PANTHER" id="PTHR10625:SF25">
    <property type="entry name" value="HISTONE DEACETYLASE 18-RELATED"/>
    <property type="match status" value="1"/>
</dbReference>
<evidence type="ECO:0000256" key="4">
    <source>
        <dbReference type="SAM" id="Coils"/>
    </source>
</evidence>
<comment type="cofactor">
    <cofactor evidence="1">
        <name>Zn(2+)</name>
        <dbReference type="ChEBI" id="CHEBI:29105"/>
    </cofactor>
</comment>
<dbReference type="GO" id="GO:0040029">
    <property type="term" value="P:epigenetic regulation of gene expression"/>
    <property type="evidence" value="ECO:0007669"/>
    <property type="project" value="TreeGrafter"/>
</dbReference>
<evidence type="ECO:0000313" key="7">
    <source>
        <dbReference type="Proteomes" id="UP000325577"/>
    </source>
</evidence>
<feature type="coiled-coil region" evidence="4">
    <location>
        <begin position="413"/>
        <end position="450"/>
    </location>
</feature>
<keyword evidence="4" id="KW-0175">Coiled coil</keyword>
<sequence length="466" mass="52217">MGFCLFNNVAITTSFLLNERLELGINKVLIVDWDVHHGNGTQKMFWKDPRVLFFSVHRYEFGSFYPASDDGSHIMVGEGPGAGYNINVPWENARCGDADYFAVWDHVLIPVAKEFSPDMIIISAGFDAAIGDPLGGCRVTPYGYSVMLKKLMEFARGKIVMALEGGYNLDSLANSVLACVEVLLEDKPIAGSSEVYPFESTWRVIKAVREELSAFWPTLADELPKKLPFRKTLPIQAMIFLPDRPYLHSLEETIRGFVAAGPCGDTLPVKHPNDFVTGVGSSSSPSTSVIPPSPVPPSDDAAYWKGFLVCKVNTPFLDAIKEAHPKTFKHFNVETPTIQLLYLNTILGYIKSYSNICISDLDARATREFRRVFRNFCKVGIDISWLEKRFDSCVARHSSISLFNWVKEVSSRRTNVLKEVQAMTAQLVELEQERAKKEGTFLEIEAEERKLMEECRGIEALLGGYK</sequence>
<dbReference type="InterPro" id="IPR037138">
    <property type="entry name" value="His_deacetylse_dom_sf"/>
</dbReference>
<dbReference type="InterPro" id="IPR000286">
    <property type="entry name" value="HDACs"/>
</dbReference>
<name>A0A5J5BGR1_9ASTE</name>
<dbReference type="InterPro" id="IPR023801">
    <property type="entry name" value="His_deacetylse_dom"/>
</dbReference>
<evidence type="ECO:0000256" key="3">
    <source>
        <dbReference type="ARBA" id="ARBA00022853"/>
    </source>
</evidence>
<evidence type="ECO:0000259" key="5">
    <source>
        <dbReference type="Pfam" id="PF00850"/>
    </source>
</evidence>
<dbReference type="GO" id="GO:0004407">
    <property type="term" value="F:histone deacetylase activity"/>
    <property type="evidence" value="ECO:0007669"/>
    <property type="project" value="TreeGrafter"/>
</dbReference>
<accession>A0A5J5BGR1</accession>
<evidence type="ECO:0000256" key="2">
    <source>
        <dbReference type="ARBA" id="ARBA00022491"/>
    </source>
</evidence>
<dbReference type="AlphaFoldDB" id="A0A5J5BGR1"/>
<proteinExistence type="predicted"/>